<name>A0A0L9VTQ0_PHAAN</name>
<dbReference type="Gene3D" id="3.60.40.10">
    <property type="entry name" value="PPM-type phosphatase domain"/>
    <property type="match status" value="1"/>
</dbReference>
<comment type="subcellular location">
    <subcellularLocation>
        <location evidence="1">Membrane</location>
        <topology evidence="1">Multi-pass membrane protein</topology>
    </subcellularLocation>
</comment>
<feature type="transmembrane region" description="Helical" evidence="7">
    <location>
        <begin position="418"/>
        <end position="442"/>
    </location>
</feature>
<dbReference type="STRING" id="3914.A0A0L9VTQ0"/>
<keyword evidence="4 7" id="KW-1133">Transmembrane helix</keyword>
<dbReference type="GO" id="GO:0016020">
    <property type="term" value="C:membrane"/>
    <property type="evidence" value="ECO:0007669"/>
    <property type="project" value="UniProtKB-SubCell"/>
</dbReference>
<dbReference type="InterPro" id="IPR036457">
    <property type="entry name" value="PPM-type-like_dom_sf"/>
</dbReference>
<organism evidence="8 9">
    <name type="scientific">Phaseolus angularis</name>
    <name type="common">Azuki bean</name>
    <name type="synonym">Vigna angularis</name>
    <dbReference type="NCBI Taxonomy" id="3914"/>
    <lineage>
        <taxon>Eukaryota</taxon>
        <taxon>Viridiplantae</taxon>
        <taxon>Streptophyta</taxon>
        <taxon>Embryophyta</taxon>
        <taxon>Tracheophyta</taxon>
        <taxon>Spermatophyta</taxon>
        <taxon>Magnoliopsida</taxon>
        <taxon>eudicotyledons</taxon>
        <taxon>Gunneridae</taxon>
        <taxon>Pentapetalae</taxon>
        <taxon>rosids</taxon>
        <taxon>fabids</taxon>
        <taxon>Fabales</taxon>
        <taxon>Fabaceae</taxon>
        <taxon>Papilionoideae</taxon>
        <taxon>50 kb inversion clade</taxon>
        <taxon>NPAAA clade</taxon>
        <taxon>indigoferoid/millettioid clade</taxon>
        <taxon>Phaseoleae</taxon>
        <taxon>Vigna</taxon>
    </lineage>
</organism>
<feature type="transmembrane region" description="Helical" evidence="7">
    <location>
        <begin position="128"/>
        <end position="150"/>
    </location>
</feature>
<dbReference type="OMA" id="ICKAACE"/>
<feature type="transmembrane region" description="Helical" evidence="7">
    <location>
        <begin position="33"/>
        <end position="53"/>
    </location>
</feature>
<feature type="transmembrane region" description="Helical" evidence="7">
    <location>
        <begin position="208"/>
        <end position="230"/>
    </location>
</feature>
<evidence type="ECO:0000256" key="2">
    <source>
        <dbReference type="ARBA" id="ARBA00005982"/>
    </source>
</evidence>
<keyword evidence="5 7" id="KW-0472">Membrane</keyword>
<reference evidence="9" key="1">
    <citation type="journal article" date="2015" name="Proc. Natl. Acad. Sci. U.S.A.">
        <title>Genome sequencing of adzuki bean (Vigna angularis) provides insight into high starch and low fat accumulation and domestication.</title>
        <authorList>
            <person name="Yang K."/>
            <person name="Tian Z."/>
            <person name="Chen C."/>
            <person name="Luo L."/>
            <person name="Zhao B."/>
            <person name="Wang Z."/>
            <person name="Yu L."/>
            <person name="Li Y."/>
            <person name="Sun Y."/>
            <person name="Li W."/>
            <person name="Chen Y."/>
            <person name="Li Y."/>
            <person name="Zhang Y."/>
            <person name="Ai D."/>
            <person name="Zhao J."/>
            <person name="Shang C."/>
            <person name="Ma Y."/>
            <person name="Wu B."/>
            <person name="Wang M."/>
            <person name="Gao L."/>
            <person name="Sun D."/>
            <person name="Zhang P."/>
            <person name="Guo F."/>
            <person name="Wang W."/>
            <person name="Li Y."/>
            <person name="Wang J."/>
            <person name="Varshney R.K."/>
            <person name="Wang J."/>
            <person name="Ling H.Q."/>
            <person name="Wan P."/>
        </authorList>
    </citation>
    <scope>NUCLEOTIDE SEQUENCE</scope>
    <source>
        <strain evidence="9">cv. Jingnong 6</strain>
    </source>
</reference>
<proteinExistence type="inferred from homology"/>
<evidence type="ECO:0000256" key="6">
    <source>
        <dbReference type="SAM" id="MobiDB-lite"/>
    </source>
</evidence>
<accession>A0A0L9VTQ0</accession>
<dbReference type="Proteomes" id="UP000053144">
    <property type="component" value="Chromosome 11"/>
</dbReference>
<dbReference type="Pfam" id="PF00854">
    <property type="entry name" value="PTR2"/>
    <property type="match status" value="1"/>
</dbReference>
<evidence type="ECO:0000256" key="7">
    <source>
        <dbReference type="SAM" id="Phobius"/>
    </source>
</evidence>
<dbReference type="EMBL" id="CM003381">
    <property type="protein sequence ID" value="KOM58242.1"/>
    <property type="molecule type" value="Genomic_DNA"/>
</dbReference>
<dbReference type="InterPro" id="IPR036259">
    <property type="entry name" value="MFS_trans_sf"/>
</dbReference>
<dbReference type="Gramene" id="KOM58242">
    <property type="protein sequence ID" value="KOM58242"/>
    <property type="gene ID" value="LR48_Vigan11g127600"/>
</dbReference>
<evidence type="ECO:0000256" key="5">
    <source>
        <dbReference type="ARBA" id="ARBA00023136"/>
    </source>
</evidence>
<evidence type="ECO:0000313" key="9">
    <source>
        <dbReference type="Proteomes" id="UP000053144"/>
    </source>
</evidence>
<dbReference type="InterPro" id="IPR000109">
    <property type="entry name" value="POT_fam"/>
</dbReference>
<dbReference type="AlphaFoldDB" id="A0A0L9VTQ0"/>
<dbReference type="GO" id="GO:0022857">
    <property type="term" value="F:transmembrane transporter activity"/>
    <property type="evidence" value="ECO:0007669"/>
    <property type="project" value="InterPro"/>
</dbReference>
<feature type="transmembrane region" description="Helical" evidence="7">
    <location>
        <begin position="344"/>
        <end position="369"/>
    </location>
</feature>
<protein>
    <submittedName>
        <fullName evidence="8">Uncharacterized protein</fullName>
    </submittedName>
</protein>
<keyword evidence="3 7" id="KW-0812">Transmembrane</keyword>
<dbReference type="PANTHER" id="PTHR11654">
    <property type="entry name" value="OLIGOPEPTIDE TRANSPORTER-RELATED"/>
    <property type="match status" value="1"/>
</dbReference>
<gene>
    <name evidence="8" type="ORF">LR48_Vigan11g127600</name>
</gene>
<comment type="similarity">
    <text evidence="2">Belongs to the major facilitator superfamily. Proton-dependent oligopeptide transporter (POT/PTR) (TC 2.A.17) family.</text>
</comment>
<feature type="transmembrane region" description="Helical" evidence="7">
    <location>
        <begin position="179"/>
        <end position="202"/>
    </location>
</feature>
<feature type="region of interest" description="Disordered" evidence="6">
    <location>
        <begin position="548"/>
        <end position="569"/>
    </location>
</feature>
<dbReference type="Gene3D" id="1.20.1250.20">
    <property type="entry name" value="MFS general substrate transporter like domains"/>
    <property type="match status" value="1"/>
</dbReference>
<evidence type="ECO:0000256" key="4">
    <source>
        <dbReference type="ARBA" id="ARBA00022989"/>
    </source>
</evidence>
<evidence type="ECO:0000256" key="1">
    <source>
        <dbReference type="ARBA" id="ARBA00004141"/>
    </source>
</evidence>
<evidence type="ECO:0000313" key="8">
    <source>
        <dbReference type="EMBL" id="KOM58242.1"/>
    </source>
</evidence>
<sequence>MALKQNGQEINFSFALMKNLLRQLRHLFFNSKALLLCIGALSVSYTIVEFSVLSSMMDYWKYSEVEEDLRKAAILTNLQDALSSVLSIFASLISESYTGPLTMITICAAAAIEGLMLLWTSAFSVSGALYAAILFLALGKSGQTLLGSFLKNKVEEILKEREKSEIKDGSIEKQNEQDLICTILTNTWLLVPLVVGYVVIVFADFSDQYYYCLFRSSAILMGGCYLLFLFGRTKYSHEQLLDESNLGKIFRICKAACERRRSDYPTSPNCYYWKGNVRTNLCYDHDNGLRLKPRVPRLFRWLDKAAILNQKDPIYPEESPDTQERNGKVCTVEEVREVKSFVPMIYLCFTFFAYSLLVATGNTFFVAQASNMKPTKGYDISKLFLIETGMRKVSQFIFFWIVNGLRSMRTAGFTSKRFTVKTSIISIGFGMVCAVICCVVAWKVELQRLSLTKYGQKELKSPTRALVPQFILLGMTEALVEGGLKLLYVAHVEKALWSFTDSYTELLNEKKMAPPLFNWGVKDTHKGTPMVVKMENPNWPVVELEDPEEDHLMTPTSPTGVSRDKGKRRGKNAKQLTWVLLLKPHRVDGFLTSLVPTLMGFEISRSIGDAYLKKVEFRAPLLSKFRLPEPFEQPILKAEPAILGVAKKLVKTTLCEAAKKGETRYLDLKKIDRGVRRHFHNDITVIVLYLDSKFLARANSRVPLVSIKGGGENGCCLGSIWGLKRI</sequence>
<evidence type="ECO:0000256" key="3">
    <source>
        <dbReference type="ARBA" id="ARBA00022692"/>
    </source>
</evidence>